<dbReference type="Gene3D" id="1.20.120.1220">
    <property type="match status" value="1"/>
</dbReference>
<proteinExistence type="predicted"/>
<dbReference type="PANTHER" id="PTHR36506:SF1">
    <property type="entry name" value="PREFLAGELLIN PEPTIDASE"/>
    <property type="match status" value="1"/>
</dbReference>
<evidence type="ECO:0000256" key="6">
    <source>
        <dbReference type="SAM" id="Phobius"/>
    </source>
</evidence>
<evidence type="ECO:0000313" key="9">
    <source>
        <dbReference type="Proteomes" id="UP001259572"/>
    </source>
</evidence>
<evidence type="ECO:0000256" key="1">
    <source>
        <dbReference type="ARBA" id="ARBA00004651"/>
    </source>
</evidence>
<evidence type="ECO:0000256" key="3">
    <source>
        <dbReference type="ARBA" id="ARBA00022692"/>
    </source>
</evidence>
<organism evidence="8 9">
    <name type="scientific">Sphingosinicella rhizophila</name>
    <dbReference type="NCBI Taxonomy" id="3050082"/>
    <lineage>
        <taxon>Bacteria</taxon>
        <taxon>Pseudomonadati</taxon>
        <taxon>Pseudomonadota</taxon>
        <taxon>Alphaproteobacteria</taxon>
        <taxon>Sphingomonadales</taxon>
        <taxon>Sphingosinicellaceae</taxon>
        <taxon>Sphingosinicella</taxon>
    </lineage>
</organism>
<keyword evidence="2" id="KW-1003">Cell membrane</keyword>
<dbReference type="Proteomes" id="UP001259572">
    <property type="component" value="Unassembled WGS sequence"/>
</dbReference>
<dbReference type="EC" id="3.4.23.43" evidence="8"/>
<evidence type="ECO:0000313" key="8">
    <source>
        <dbReference type="EMBL" id="MDT9598459.1"/>
    </source>
</evidence>
<gene>
    <name evidence="8" type="ORF">RQX22_05795</name>
</gene>
<evidence type="ECO:0000256" key="2">
    <source>
        <dbReference type="ARBA" id="ARBA00022475"/>
    </source>
</evidence>
<dbReference type="GO" id="GO:0004190">
    <property type="term" value="F:aspartic-type endopeptidase activity"/>
    <property type="evidence" value="ECO:0007669"/>
    <property type="project" value="UniProtKB-EC"/>
</dbReference>
<dbReference type="EMBL" id="JAVUPU010000002">
    <property type="protein sequence ID" value="MDT9598459.1"/>
    <property type="molecule type" value="Genomic_DNA"/>
</dbReference>
<keyword evidence="4 6" id="KW-1133">Transmembrane helix</keyword>
<dbReference type="PANTHER" id="PTHR36506">
    <property type="entry name" value="PREFLAGELLIN PEPTIDASE"/>
    <property type="match status" value="1"/>
</dbReference>
<reference evidence="8 9" key="1">
    <citation type="submission" date="2023-05" db="EMBL/GenBank/DDBJ databases">
        <authorList>
            <person name="Guo Y."/>
        </authorList>
    </citation>
    <scope>NUCLEOTIDE SEQUENCE [LARGE SCALE GENOMIC DNA]</scope>
    <source>
        <strain evidence="8 9">GR2756</strain>
    </source>
</reference>
<keyword evidence="5 6" id="KW-0472">Membrane</keyword>
<keyword evidence="9" id="KW-1185">Reference proteome</keyword>
<dbReference type="Pfam" id="PF01478">
    <property type="entry name" value="Peptidase_A24"/>
    <property type="match status" value="1"/>
</dbReference>
<comment type="caution">
    <text evidence="8">The sequence shown here is derived from an EMBL/GenBank/DDBJ whole genome shotgun (WGS) entry which is preliminary data.</text>
</comment>
<evidence type="ECO:0000259" key="7">
    <source>
        <dbReference type="Pfam" id="PF01478"/>
    </source>
</evidence>
<feature type="transmembrane region" description="Helical" evidence="6">
    <location>
        <begin position="36"/>
        <end position="58"/>
    </location>
</feature>
<name>A0ABU3Q5V9_9SPHN</name>
<feature type="transmembrane region" description="Helical" evidence="6">
    <location>
        <begin position="65"/>
        <end position="84"/>
    </location>
</feature>
<evidence type="ECO:0000256" key="5">
    <source>
        <dbReference type="ARBA" id="ARBA00023136"/>
    </source>
</evidence>
<protein>
    <submittedName>
        <fullName evidence="8">Prepilin peptidase</fullName>
        <ecNumber evidence="8">3.4.23.43</ecNumber>
    </submittedName>
</protein>
<comment type="subcellular location">
    <subcellularLocation>
        <location evidence="1">Cell membrane</location>
        <topology evidence="1">Multi-pass membrane protein</topology>
    </subcellularLocation>
</comment>
<dbReference type="InterPro" id="IPR000045">
    <property type="entry name" value="Prepilin_IV_endopep_pep"/>
</dbReference>
<keyword evidence="8" id="KW-0378">Hydrolase</keyword>
<feature type="transmembrane region" description="Helical" evidence="6">
    <location>
        <begin position="104"/>
        <end position="125"/>
    </location>
</feature>
<evidence type="ECO:0000256" key="4">
    <source>
        <dbReference type="ARBA" id="ARBA00022989"/>
    </source>
</evidence>
<accession>A0ABU3Q5V9</accession>
<sequence>MVATMHGGFSWILIAILAAALALAAARDWQSRIIPNWLNGSIALLAIPFWWSIGLSLWPDIVLQLAVGATLLGLFSLAFAAGLMGGGDVKMLAALALWLPPLEMLQLLLIMSAAGGVLTLVMMISHRLAKSANPLEIPYGIAIAFAGFWVISERILNQFA</sequence>
<feature type="domain" description="Prepilin type IV endopeptidase peptidase" evidence="7">
    <location>
        <begin position="16"/>
        <end position="120"/>
    </location>
</feature>
<dbReference type="RefSeq" id="WP_315724488.1">
    <property type="nucleotide sequence ID" value="NZ_JAVUPU010000002.1"/>
</dbReference>
<keyword evidence="3 6" id="KW-0812">Transmembrane</keyword>
<feature type="transmembrane region" description="Helical" evidence="6">
    <location>
        <begin position="137"/>
        <end position="156"/>
    </location>
</feature>
<dbReference type="InterPro" id="IPR052218">
    <property type="entry name" value="Preflagellin_Peptidase"/>
</dbReference>